<feature type="compositionally biased region" description="Polar residues" evidence="1">
    <location>
        <begin position="671"/>
        <end position="733"/>
    </location>
</feature>
<proteinExistence type="predicted"/>
<sequence>MEHRPLPHHSPAIRRYLSEPACLYDRLQAANGSDRDQHYVDSHKPQLRTVQEDVSRREPSQANQFPLICVFHFAGCDQRFANKRDWKDHVTSQHLTLDRVFWECNLGRCKHAKCTQQLIGSEPRRVRRRDLFTKYFTSKHAFRTHLIKWHRTTKSHDKNEDGNTVLDKEVKWLLDRQDSSMRMECGLPQDLGCPMPQCASVRFTGPEAWDQRLNHAAKHFLANPQCLDVFGGENDAELVQWASSDRVGICQKAPNACLRNHDCEKSVADSGYSSMPGMPRYPNMSQQGDSFPEVASEMPESKCDATSSDCSIEELYVGAGSAGIRGWARDHKYPEPVIDEESISSSSQSSQQPFSQHETTDDRETVGTSQDSDSSGGSDGSNGSPETAAIMQWFHGWLRQWLSSLNQERPSGYCNGSGGSRNTASQSQAGSGSNTQKKPGTARPRRTPKRKRSKDDEDDGNGDSPKSQRVDGAQRTRMLACPFYKRNPRKYGQRKWKSCAYPGYESMHRLKHSLPEYQCRRCRVDLETSEALEAHSQQLQACTPCIDNQDGLSQDQIKRMKSKKGTQRNKSDIDRWNDVYLIVFPYDQQTPSPYLDDTDQDNNAREFNLCHKFGRFLERELPPLVGGHLSTVGCPLPETIKDDIEQYVKGLVPQLQVSFLEEMGFATGESNGQLDAASTTNDGASFVNSTATRRTSEDSATSLQQDSTSDYPTTTLPKGSTSQEAMSMFPTSHGSKELSMMPQVGYDAADSTTFQNGNFSGQDMMFPASQMMPPYFSTANEDWQAFLQFPQGFGA</sequence>
<feature type="compositionally biased region" description="Polar residues" evidence="1">
    <location>
        <begin position="420"/>
        <end position="436"/>
    </location>
</feature>
<feature type="region of interest" description="Disordered" evidence="1">
    <location>
        <begin position="412"/>
        <end position="477"/>
    </location>
</feature>
<evidence type="ECO:0008006" key="4">
    <source>
        <dbReference type="Google" id="ProtNLM"/>
    </source>
</evidence>
<accession>A0A8H5XMN9</accession>
<reference evidence="2 3" key="1">
    <citation type="submission" date="2020-05" db="EMBL/GenBank/DDBJ databases">
        <title>Identification and distribution of gene clusters putatively required for synthesis of sphingolipid metabolism inhibitors in phylogenetically diverse species of the filamentous fungus Fusarium.</title>
        <authorList>
            <person name="Kim H.-S."/>
            <person name="Busman M."/>
            <person name="Brown D.W."/>
            <person name="Divon H."/>
            <person name="Uhlig S."/>
            <person name="Proctor R.H."/>
        </authorList>
    </citation>
    <scope>NUCLEOTIDE SEQUENCE [LARGE SCALE GENOMIC DNA]</scope>
    <source>
        <strain evidence="2 3">NRRL 26131</strain>
    </source>
</reference>
<dbReference type="PANTHER" id="PTHR38166:SF1">
    <property type="entry name" value="C2H2-TYPE DOMAIN-CONTAINING PROTEIN"/>
    <property type="match status" value="1"/>
</dbReference>
<keyword evidence="3" id="KW-1185">Reference proteome</keyword>
<evidence type="ECO:0000313" key="2">
    <source>
        <dbReference type="EMBL" id="KAF5696331.1"/>
    </source>
</evidence>
<dbReference type="PANTHER" id="PTHR38166">
    <property type="entry name" value="C2H2-TYPE DOMAIN-CONTAINING PROTEIN-RELATED"/>
    <property type="match status" value="1"/>
</dbReference>
<feature type="region of interest" description="Disordered" evidence="1">
    <location>
        <begin position="671"/>
        <end position="734"/>
    </location>
</feature>
<dbReference type="AlphaFoldDB" id="A0A8H5XMN9"/>
<gene>
    <name evidence="2" type="ORF">FGLOB1_13604</name>
</gene>
<feature type="compositionally biased region" description="Low complexity" evidence="1">
    <location>
        <begin position="367"/>
        <end position="384"/>
    </location>
</feature>
<name>A0A8H5XMN9_9HYPO</name>
<evidence type="ECO:0000256" key="1">
    <source>
        <dbReference type="SAM" id="MobiDB-lite"/>
    </source>
</evidence>
<feature type="compositionally biased region" description="Basic residues" evidence="1">
    <location>
        <begin position="443"/>
        <end position="452"/>
    </location>
</feature>
<evidence type="ECO:0000313" key="3">
    <source>
        <dbReference type="Proteomes" id="UP000532311"/>
    </source>
</evidence>
<feature type="compositionally biased region" description="Low complexity" evidence="1">
    <location>
        <begin position="343"/>
        <end position="356"/>
    </location>
</feature>
<protein>
    <recommendedName>
        <fullName evidence="4">C2H2-type domain-containing protein</fullName>
    </recommendedName>
</protein>
<comment type="caution">
    <text evidence="2">The sequence shown here is derived from an EMBL/GenBank/DDBJ whole genome shotgun (WGS) entry which is preliminary data.</text>
</comment>
<dbReference type="EMBL" id="JAAQPF010000866">
    <property type="protein sequence ID" value="KAF5696331.1"/>
    <property type="molecule type" value="Genomic_DNA"/>
</dbReference>
<feature type="region of interest" description="Disordered" evidence="1">
    <location>
        <begin position="339"/>
        <end position="386"/>
    </location>
</feature>
<feature type="region of interest" description="Disordered" evidence="1">
    <location>
        <begin position="279"/>
        <end position="304"/>
    </location>
</feature>
<organism evidence="2 3">
    <name type="scientific">Fusarium globosum</name>
    <dbReference type="NCBI Taxonomy" id="78864"/>
    <lineage>
        <taxon>Eukaryota</taxon>
        <taxon>Fungi</taxon>
        <taxon>Dikarya</taxon>
        <taxon>Ascomycota</taxon>
        <taxon>Pezizomycotina</taxon>
        <taxon>Sordariomycetes</taxon>
        <taxon>Hypocreomycetidae</taxon>
        <taxon>Hypocreales</taxon>
        <taxon>Nectriaceae</taxon>
        <taxon>Fusarium</taxon>
        <taxon>Fusarium fujikuroi species complex</taxon>
    </lineage>
</organism>
<dbReference type="Proteomes" id="UP000532311">
    <property type="component" value="Unassembled WGS sequence"/>
</dbReference>